<gene>
    <name evidence="2" type="ORF">VMCG_07461</name>
</gene>
<dbReference type="AlphaFoldDB" id="A0A423W1A9"/>
<dbReference type="OrthoDB" id="408373at2759"/>
<dbReference type="Pfam" id="PF12697">
    <property type="entry name" value="Abhydrolase_6"/>
    <property type="match status" value="1"/>
</dbReference>
<dbReference type="Gene3D" id="3.40.50.1820">
    <property type="entry name" value="alpha/beta hydrolase"/>
    <property type="match status" value="1"/>
</dbReference>
<comment type="caution">
    <text evidence="2">The sequence shown here is derived from an EMBL/GenBank/DDBJ whole genome shotgun (WGS) entry which is preliminary data.</text>
</comment>
<reference evidence="2 3" key="1">
    <citation type="submission" date="2015-09" db="EMBL/GenBank/DDBJ databases">
        <title>Host preference determinants of Valsa canker pathogens revealed by comparative genomics.</title>
        <authorList>
            <person name="Yin Z."/>
            <person name="Huang L."/>
        </authorList>
    </citation>
    <scope>NUCLEOTIDE SEQUENCE [LARGE SCALE GENOMIC DNA]</scope>
    <source>
        <strain evidence="2 3">03-1</strain>
    </source>
</reference>
<evidence type="ECO:0000313" key="3">
    <source>
        <dbReference type="Proteomes" id="UP000283895"/>
    </source>
</evidence>
<dbReference type="Proteomes" id="UP000283895">
    <property type="component" value="Unassembled WGS sequence"/>
</dbReference>
<sequence>MAATFPKPAILLVQGSCQIPEAYGKLASALRSRGFFVAHPHLPSLSDHDSPDFAKRDLTDDARAIEAEAKRLVVDEGKNVMVVMHSYGGLVGSDAIPEDLSLQSRHQRGLTGGVFRLFYFAAFVLDQGKSVLGTFGGSPRDDVKPNGRFTMKETASTIYNDLPPEEAEYWASKIIDQSYAVQTTLITRTAYKYIPSTYVMAEDDHALPLQWQEMFAAATGAEVKRIQSGHSPQLSRPEELADLIEAAAEMSSAAN</sequence>
<organism evidence="2 3">
    <name type="scientific">Cytospora schulzeri</name>
    <dbReference type="NCBI Taxonomy" id="448051"/>
    <lineage>
        <taxon>Eukaryota</taxon>
        <taxon>Fungi</taxon>
        <taxon>Dikarya</taxon>
        <taxon>Ascomycota</taxon>
        <taxon>Pezizomycotina</taxon>
        <taxon>Sordariomycetes</taxon>
        <taxon>Sordariomycetidae</taxon>
        <taxon>Diaporthales</taxon>
        <taxon>Cytosporaceae</taxon>
        <taxon>Cytospora</taxon>
    </lineage>
</organism>
<dbReference type="PANTHER" id="PTHR37017">
    <property type="entry name" value="AB HYDROLASE-1 DOMAIN-CONTAINING PROTEIN-RELATED"/>
    <property type="match status" value="1"/>
</dbReference>
<dbReference type="SUPFAM" id="SSF53474">
    <property type="entry name" value="alpha/beta-Hydrolases"/>
    <property type="match status" value="1"/>
</dbReference>
<keyword evidence="3" id="KW-1185">Reference proteome</keyword>
<name>A0A423W1A9_9PEZI</name>
<accession>A0A423W1A9</accession>
<proteinExistence type="predicted"/>
<dbReference type="STRING" id="356882.A0A423W1A9"/>
<feature type="domain" description="AB hydrolase-1" evidence="1">
    <location>
        <begin position="12"/>
        <end position="242"/>
    </location>
</feature>
<dbReference type="PANTHER" id="PTHR37017:SF11">
    <property type="entry name" value="ESTERASE_LIPASE_THIOESTERASE DOMAIN-CONTAINING PROTEIN"/>
    <property type="match status" value="1"/>
</dbReference>
<dbReference type="InterPro" id="IPR052897">
    <property type="entry name" value="Sec-Metab_Biosynth_Hydrolase"/>
</dbReference>
<protein>
    <recommendedName>
        <fullName evidence="1">AB hydrolase-1 domain-containing protein</fullName>
    </recommendedName>
</protein>
<dbReference type="InterPro" id="IPR029058">
    <property type="entry name" value="AB_hydrolase_fold"/>
</dbReference>
<evidence type="ECO:0000313" key="2">
    <source>
        <dbReference type="EMBL" id="ROV97140.1"/>
    </source>
</evidence>
<evidence type="ECO:0000259" key="1">
    <source>
        <dbReference type="Pfam" id="PF12697"/>
    </source>
</evidence>
<dbReference type="EMBL" id="LKEA01000030">
    <property type="protein sequence ID" value="ROV97140.1"/>
    <property type="molecule type" value="Genomic_DNA"/>
</dbReference>
<dbReference type="InterPro" id="IPR000073">
    <property type="entry name" value="AB_hydrolase_1"/>
</dbReference>